<gene>
    <name evidence="4" type="ORF">N7468_004282</name>
</gene>
<proteinExistence type="inferred from homology"/>
<dbReference type="InterPro" id="IPR036457">
    <property type="entry name" value="PPM-type-like_dom_sf"/>
</dbReference>
<comment type="cofactor">
    <cofactor evidence="1">
        <name>Mn(2+)</name>
        <dbReference type="ChEBI" id="CHEBI:29035"/>
    </cofactor>
</comment>
<sequence length="392" mass="43451">MVTTAGVPLSFSLPWPASARWIYSRLRSVQQLRPQIQRTSRAANTRRYHPAARSSYGVTTPLPDRPCAGLSQSPFRLETGYALCAKRPSRPFPPPFLSPPSSSFSDPLTTHSLQDKRLSVQGELIRGLNNGDDAIIVTENFLGVDDGIERRICTDTTTLEPIEYLQSAYEATIQATSGPTEWYGTTTSATAILHWRCGQDGAKKPLLYVTNLGDCKVLVIRPSEEKILFRTKEQWHWFDCPMQLGTNSVDTPRNDAVMNEVDIQEEDIVLALSDGVMDNLWEHEVLKIIMDSLEKYDAGKANWKSSETPPDLSNDRMVYAAKELLNAALTIAQDPFAESPFMEKGMEEGLPIEGGKLISCQSVFSGRETDCIGTGKMDDISVIVGACKRRDG</sequence>
<reference evidence="4" key="2">
    <citation type="journal article" date="2023" name="IMA Fungus">
        <title>Comparative genomic study of the Penicillium genus elucidates a diverse pangenome and 15 lateral gene transfer events.</title>
        <authorList>
            <person name="Petersen C."/>
            <person name="Sorensen T."/>
            <person name="Nielsen M.R."/>
            <person name="Sondergaard T.E."/>
            <person name="Sorensen J.L."/>
            <person name="Fitzpatrick D.A."/>
            <person name="Frisvad J.C."/>
            <person name="Nielsen K.L."/>
        </authorList>
    </citation>
    <scope>NUCLEOTIDE SEQUENCE</scope>
    <source>
        <strain evidence="4">IBT 19713</strain>
    </source>
</reference>
<protein>
    <recommendedName>
        <fullName evidence="1">Protein phosphatase</fullName>
        <ecNumber evidence="1">3.1.3.16</ecNumber>
    </recommendedName>
</protein>
<evidence type="ECO:0000256" key="2">
    <source>
        <dbReference type="SAM" id="MobiDB-lite"/>
    </source>
</evidence>
<evidence type="ECO:0000313" key="4">
    <source>
        <dbReference type="EMBL" id="KAJ5239663.1"/>
    </source>
</evidence>
<keyword evidence="1" id="KW-0378">Hydrolase</keyword>
<comment type="cofactor">
    <cofactor evidence="1">
        <name>Mg(2+)</name>
        <dbReference type="ChEBI" id="CHEBI:18420"/>
    </cofactor>
</comment>
<dbReference type="AlphaFoldDB" id="A0A9W9TT18"/>
<keyword evidence="1" id="KW-0904">Protein phosphatase</keyword>
<organism evidence="4 5">
    <name type="scientific">Penicillium chermesinum</name>
    <dbReference type="NCBI Taxonomy" id="63820"/>
    <lineage>
        <taxon>Eukaryota</taxon>
        <taxon>Fungi</taxon>
        <taxon>Dikarya</taxon>
        <taxon>Ascomycota</taxon>
        <taxon>Pezizomycotina</taxon>
        <taxon>Eurotiomycetes</taxon>
        <taxon>Eurotiomycetidae</taxon>
        <taxon>Eurotiales</taxon>
        <taxon>Aspergillaceae</taxon>
        <taxon>Penicillium</taxon>
    </lineage>
</organism>
<dbReference type="EMBL" id="JAPQKS010000003">
    <property type="protein sequence ID" value="KAJ5239663.1"/>
    <property type="molecule type" value="Genomic_DNA"/>
</dbReference>
<keyword evidence="1" id="KW-0464">Manganese</keyword>
<dbReference type="PANTHER" id="PTHR12320">
    <property type="entry name" value="PROTEIN PHOSPHATASE 2C"/>
    <property type="match status" value="1"/>
</dbReference>
<dbReference type="RefSeq" id="XP_058332582.1">
    <property type="nucleotide sequence ID" value="XM_058473579.1"/>
</dbReference>
<dbReference type="PANTHER" id="PTHR12320:SF24">
    <property type="entry name" value="PROTEIN PHOSPHATASE"/>
    <property type="match status" value="1"/>
</dbReference>
<evidence type="ECO:0000313" key="5">
    <source>
        <dbReference type="Proteomes" id="UP001150941"/>
    </source>
</evidence>
<name>A0A9W9TT18_9EURO</name>
<comment type="catalytic activity">
    <reaction evidence="1">
        <text>O-phospho-L-threonyl-[protein] + H2O = L-threonyl-[protein] + phosphate</text>
        <dbReference type="Rhea" id="RHEA:47004"/>
        <dbReference type="Rhea" id="RHEA-COMP:11060"/>
        <dbReference type="Rhea" id="RHEA-COMP:11605"/>
        <dbReference type="ChEBI" id="CHEBI:15377"/>
        <dbReference type="ChEBI" id="CHEBI:30013"/>
        <dbReference type="ChEBI" id="CHEBI:43474"/>
        <dbReference type="ChEBI" id="CHEBI:61977"/>
        <dbReference type="EC" id="3.1.3.16"/>
    </reaction>
</comment>
<evidence type="ECO:0000256" key="1">
    <source>
        <dbReference type="RuleBase" id="RU366020"/>
    </source>
</evidence>
<comment type="catalytic activity">
    <reaction evidence="1">
        <text>O-phospho-L-seryl-[protein] + H2O = L-seryl-[protein] + phosphate</text>
        <dbReference type="Rhea" id="RHEA:20629"/>
        <dbReference type="Rhea" id="RHEA-COMP:9863"/>
        <dbReference type="Rhea" id="RHEA-COMP:11604"/>
        <dbReference type="ChEBI" id="CHEBI:15377"/>
        <dbReference type="ChEBI" id="CHEBI:29999"/>
        <dbReference type="ChEBI" id="CHEBI:43474"/>
        <dbReference type="ChEBI" id="CHEBI:83421"/>
        <dbReference type="EC" id="3.1.3.16"/>
    </reaction>
</comment>
<dbReference type="OrthoDB" id="25675at2759"/>
<dbReference type="GeneID" id="83200882"/>
<dbReference type="InterPro" id="IPR001932">
    <property type="entry name" value="PPM-type_phosphatase-like_dom"/>
</dbReference>
<accession>A0A9W9TT18</accession>
<comment type="caution">
    <text evidence="4">The sequence shown here is derived from an EMBL/GenBank/DDBJ whole genome shotgun (WGS) entry which is preliminary data.</text>
</comment>
<dbReference type="Gene3D" id="3.60.40.10">
    <property type="entry name" value="PPM-type phosphatase domain"/>
    <property type="match status" value="1"/>
</dbReference>
<dbReference type="SUPFAM" id="SSF81606">
    <property type="entry name" value="PP2C-like"/>
    <property type="match status" value="1"/>
</dbReference>
<reference evidence="4" key="1">
    <citation type="submission" date="2022-11" db="EMBL/GenBank/DDBJ databases">
        <authorList>
            <person name="Petersen C."/>
        </authorList>
    </citation>
    <scope>NUCLEOTIDE SEQUENCE</scope>
    <source>
        <strain evidence="4">IBT 19713</strain>
    </source>
</reference>
<keyword evidence="5" id="KW-1185">Reference proteome</keyword>
<feature type="compositionally biased region" description="Polar residues" evidence="2">
    <location>
        <begin position="34"/>
        <end position="43"/>
    </location>
</feature>
<evidence type="ECO:0000259" key="3">
    <source>
        <dbReference type="PROSITE" id="PS51746"/>
    </source>
</evidence>
<dbReference type="GO" id="GO:0004722">
    <property type="term" value="F:protein serine/threonine phosphatase activity"/>
    <property type="evidence" value="ECO:0007669"/>
    <property type="project" value="UniProtKB-EC"/>
</dbReference>
<dbReference type="InterPro" id="IPR039123">
    <property type="entry name" value="PPTC7"/>
</dbReference>
<dbReference type="GO" id="GO:0046872">
    <property type="term" value="F:metal ion binding"/>
    <property type="evidence" value="ECO:0007669"/>
    <property type="project" value="UniProtKB-UniRule"/>
</dbReference>
<feature type="domain" description="PPM-type phosphatase" evidence="3">
    <location>
        <begin position="114"/>
        <end position="387"/>
    </location>
</feature>
<dbReference type="PROSITE" id="PS51746">
    <property type="entry name" value="PPM_2"/>
    <property type="match status" value="1"/>
</dbReference>
<keyword evidence="1" id="KW-0479">Metal-binding</keyword>
<dbReference type="EC" id="3.1.3.16" evidence="1"/>
<feature type="region of interest" description="Disordered" evidence="2">
    <location>
        <begin position="34"/>
        <end position="60"/>
    </location>
</feature>
<keyword evidence="1" id="KW-0460">Magnesium</keyword>
<dbReference type="Proteomes" id="UP001150941">
    <property type="component" value="Unassembled WGS sequence"/>
</dbReference>
<comment type="similarity">
    <text evidence="1">Belongs to the PP2C family.</text>
</comment>